<keyword evidence="8 10" id="KW-0067">ATP-binding</keyword>
<accession>A0A6G7K9B3</accession>
<evidence type="ECO:0000313" key="13">
    <source>
        <dbReference type="EMBL" id="QII81845.1"/>
    </source>
</evidence>
<dbReference type="PROSITE" id="PS51163">
    <property type="entry name" value="YRDC"/>
    <property type="match status" value="1"/>
</dbReference>
<dbReference type="RefSeq" id="WP_166161723.1">
    <property type="nucleotide sequence ID" value="NZ_CP049740.1"/>
</dbReference>
<dbReference type="PIRSF" id="PIRSF004930">
    <property type="entry name" value="Tln_factor_SUA5"/>
    <property type="match status" value="1"/>
</dbReference>
<dbReference type="EMBL" id="CP049740">
    <property type="protein sequence ID" value="QII81845.1"/>
    <property type="molecule type" value="Genomic_DNA"/>
</dbReference>
<dbReference type="GO" id="GO:0061710">
    <property type="term" value="F:L-threonylcarbamoyladenylate synthase"/>
    <property type="evidence" value="ECO:0007669"/>
    <property type="project" value="UniProtKB-EC"/>
</dbReference>
<comment type="function">
    <text evidence="10">Required for the formation of a threonylcarbamoyl group on adenosine at position 37 (t(6)A37) in tRNAs that read codons beginning with adenine.</text>
</comment>
<keyword evidence="6 10" id="KW-0548">Nucleotidyltransferase</keyword>
<feature type="binding site" evidence="11">
    <location>
        <position position="52"/>
    </location>
    <ligand>
        <name>ATP</name>
        <dbReference type="ChEBI" id="CHEBI:30616"/>
    </ligand>
</feature>
<evidence type="ECO:0000256" key="7">
    <source>
        <dbReference type="ARBA" id="ARBA00022741"/>
    </source>
</evidence>
<dbReference type="InterPro" id="IPR005145">
    <property type="entry name" value="Sua5_C"/>
</dbReference>
<evidence type="ECO:0000256" key="5">
    <source>
        <dbReference type="ARBA" id="ARBA00022694"/>
    </source>
</evidence>
<evidence type="ECO:0000259" key="12">
    <source>
        <dbReference type="PROSITE" id="PS51163"/>
    </source>
</evidence>
<dbReference type="SUPFAM" id="SSF55821">
    <property type="entry name" value="YrdC/RibB"/>
    <property type="match status" value="1"/>
</dbReference>
<keyword evidence="14" id="KW-1185">Reference proteome</keyword>
<comment type="similarity">
    <text evidence="2 10">Belongs to the SUA5 family.</text>
</comment>
<name>A0A6G7K9B3_9LACT</name>
<feature type="binding site" evidence="11">
    <location>
        <position position="175"/>
    </location>
    <ligand>
        <name>L-threonine</name>
        <dbReference type="ChEBI" id="CHEBI:57926"/>
    </ligand>
</feature>
<evidence type="ECO:0000256" key="1">
    <source>
        <dbReference type="ARBA" id="ARBA00004496"/>
    </source>
</evidence>
<dbReference type="PANTHER" id="PTHR17490:SF16">
    <property type="entry name" value="THREONYLCARBAMOYL-AMP SYNTHASE"/>
    <property type="match status" value="1"/>
</dbReference>
<dbReference type="EC" id="2.7.7.87" evidence="10"/>
<dbReference type="GO" id="GO:0008033">
    <property type="term" value="P:tRNA processing"/>
    <property type="evidence" value="ECO:0007669"/>
    <property type="project" value="UniProtKB-KW"/>
</dbReference>
<sequence>MIEECIQLQIDQAIDALAEGEVVVFPTETVYGIGVDSTNYEAVDRLFEVKQRPKDNPVTLHVSDVDMVKAVAYVTDDAQTLMADFWPGALAIILEVKENTVSPNVNAGKKTVGFRLPDNDIAKQLIAGLGKPVAGTSANVSGQLSSTSFKQVTEYFQDNVAAFIDGGPSQIGIESTVIDLTTDVPTIIRPGSITKEQIEQSIGKSIAEKTSDIAQKYAHYTVESDVLYGSASDILASIDLLKEKNFGVLASESTINQLPAELAEKSLAISDDIQEALSQLYSSIAEMNTHPDINGFVLETRLNDDSAFNNRVISVAQNQALLH</sequence>
<feature type="binding site" evidence="11">
    <location>
        <position position="29"/>
    </location>
    <ligand>
        <name>L-threonine</name>
        <dbReference type="ChEBI" id="CHEBI:57926"/>
    </ligand>
</feature>
<dbReference type="GO" id="GO:0000049">
    <property type="term" value="F:tRNA binding"/>
    <property type="evidence" value="ECO:0007669"/>
    <property type="project" value="TreeGrafter"/>
</dbReference>
<keyword evidence="5 10" id="KW-0819">tRNA processing</keyword>
<dbReference type="KEGG" id="jar:G7057_04710"/>
<organism evidence="13 14">
    <name type="scientific">Jeotgalibaca arthritidis</name>
    <dbReference type="NCBI Taxonomy" id="1868794"/>
    <lineage>
        <taxon>Bacteria</taxon>
        <taxon>Bacillati</taxon>
        <taxon>Bacillota</taxon>
        <taxon>Bacilli</taxon>
        <taxon>Lactobacillales</taxon>
        <taxon>Carnobacteriaceae</taxon>
        <taxon>Jeotgalibaca</taxon>
    </lineage>
</organism>
<comment type="subcellular location">
    <subcellularLocation>
        <location evidence="1 10">Cytoplasm</location>
    </subcellularLocation>
</comment>
<dbReference type="InterPro" id="IPR017945">
    <property type="entry name" value="DHBP_synth_RibB-like_a/b_dom"/>
</dbReference>
<feature type="binding site" evidence="11">
    <location>
        <position position="56"/>
    </location>
    <ligand>
        <name>ATP</name>
        <dbReference type="ChEBI" id="CHEBI:30616"/>
    </ligand>
</feature>
<keyword evidence="7 10" id="KW-0547">Nucleotide-binding</keyword>
<evidence type="ECO:0000256" key="11">
    <source>
        <dbReference type="PIRSR" id="PIRSR004930-1"/>
    </source>
</evidence>
<evidence type="ECO:0000256" key="3">
    <source>
        <dbReference type="ARBA" id="ARBA00022490"/>
    </source>
</evidence>
<dbReference type="Pfam" id="PF03481">
    <property type="entry name" value="Sua5_C"/>
    <property type="match status" value="1"/>
</dbReference>
<comment type="catalytic activity">
    <reaction evidence="9 10">
        <text>L-threonine + hydrogencarbonate + ATP = L-threonylcarbamoyladenylate + diphosphate + H2O</text>
        <dbReference type="Rhea" id="RHEA:36407"/>
        <dbReference type="ChEBI" id="CHEBI:15377"/>
        <dbReference type="ChEBI" id="CHEBI:17544"/>
        <dbReference type="ChEBI" id="CHEBI:30616"/>
        <dbReference type="ChEBI" id="CHEBI:33019"/>
        <dbReference type="ChEBI" id="CHEBI:57926"/>
        <dbReference type="ChEBI" id="CHEBI:73682"/>
        <dbReference type="EC" id="2.7.7.87"/>
    </reaction>
</comment>
<feature type="binding site" evidence="11">
    <location>
        <position position="220"/>
    </location>
    <ligand>
        <name>ATP</name>
        <dbReference type="ChEBI" id="CHEBI:30616"/>
    </ligand>
</feature>
<dbReference type="InterPro" id="IPR050156">
    <property type="entry name" value="TC-AMP_synthase_SUA5"/>
</dbReference>
<gene>
    <name evidence="13" type="ORF">G7057_04710</name>
</gene>
<dbReference type="GO" id="GO:0003725">
    <property type="term" value="F:double-stranded RNA binding"/>
    <property type="evidence" value="ECO:0007669"/>
    <property type="project" value="UniProtKB-UniRule"/>
</dbReference>
<proteinExistence type="inferred from homology"/>
<evidence type="ECO:0000256" key="4">
    <source>
        <dbReference type="ARBA" id="ARBA00022679"/>
    </source>
</evidence>
<keyword evidence="3 10" id="KW-0963">Cytoplasm</keyword>
<feature type="binding site" evidence="11">
    <location>
        <position position="189"/>
    </location>
    <ligand>
        <name>ATP</name>
        <dbReference type="ChEBI" id="CHEBI:30616"/>
    </ligand>
</feature>
<feature type="binding site" evidence="11">
    <location>
        <position position="111"/>
    </location>
    <ligand>
        <name>ATP</name>
        <dbReference type="ChEBI" id="CHEBI:30616"/>
    </ligand>
</feature>
<dbReference type="GO" id="GO:0006450">
    <property type="term" value="P:regulation of translational fidelity"/>
    <property type="evidence" value="ECO:0007669"/>
    <property type="project" value="TreeGrafter"/>
</dbReference>
<evidence type="ECO:0000256" key="8">
    <source>
        <dbReference type="ARBA" id="ARBA00022840"/>
    </source>
</evidence>
<evidence type="ECO:0000313" key="14">
    <source>
        <dbReference type="Proteomes" id="UP000501451"/>
    </source>
</evidence>
<dbReference type="GO" id="GO:0005524">
    <property type="term" value="F:ATP binding"/>
    <property type="evidence" value="ECO:0007669"/>
    <property type="project" value="UniProtKB-UniRule"/>
</dbReference>
<dbReference type="Pfam" id="PF01300">
    <property type="entry name" value="Sua5_yciO_yrdC"/>
    <property type="match status" value="1"/>
</dbReference>
<feature type="domain" description="YrdC-like" evidence="12">
    <location>
        <begin position="7"/>
        <end position="193"/>
    </location>
</feature>
<dbReference type="PANTHER" id="PTHR17490">
    <property type="entry name" value="SUA5"/>
    <property type="match status" value="1"/>
</dbReference>
<dbReference type="AlphaFoldDB" id="A0A6G7K9B3"/>
<keyword evidence="4 10" id="KW-0808">Transferase</keyword>
<feature type="binding site" evidence="11">
    <location>
        <position position="115"/>
    </location>
    <ligand>
        <name>L-threonine</name>
        <dbReference type="ChEBI" id="CHEBI:57926"/>
    </ligand>
</feature>
<dbReference type="Gene3D" id="3.90.870.10">
    <property type="entry name" value="DHBP synthase"/>
    <property type="match status" value="1"/>
</dbReference>
<feature type="binding site" evidence="11">
    <location>
        <position position="61"/>
    </location>
    <ligand>
        <name>L-threonine</name>
        <dbReference type="ChEBI" id="CHEBI:57926"/>
    </ligand>
</feature>
<evidence type="ECO:0000256" key="10">
    <source>
        <dbReference type="PIRNR" id="PIRNR004930"/>
    </source>
</evidence>
<feature type="binding site" evidence="11">
    <location>
        <position position="145"/>
    </location>
    <ligand>
        <name>ATP</name>
        <dbReference type="ChEBI" id="CHEBI:30616"/>
    </ligand>
</feature>
<dbReference type="NCBIfam" id="TIGR00057">
    <property type="entry name" value="L-threonylcarbamoyladenylate synthase"/>
    <property type="match status" value="1"/>
</dbReference>
<evidence type="ECO:0000256" key="2">
    <source>
        <dbReference type="ARBA" id="ARBA00007663"/>
    </source>
</evidence>
<feature type="binding site" evidence="11">
    <location>
        <position position="137"/>
    </location>
    <ligand>
        <name>ATP</name>
        <dbReference type="ChEBI" id="CHEBI:30616"/>
    </ligand>
</feature>
<dbReference type="GO" id="GO:0005737">
    <property type="term" value="C:cytoplasm"/>
    <property type="evidence" value="ECO:0007669"/>
    <property type="project" value="UniProtKB-SubCell"/>
</dbReference>
<dbReference type="InterPro" id="IPR010923">
    <property type="entry name" value="T(6)A37_SUA5"/>
</dbReference>
<evidence type="ECO:0000256" key="6">
    <source>
        <dbReference type="ARBA" id="ARBA00022695"/>
    </source>
</evidence>
<evidence type="ECO:0000256" key="9">
    <source>
        <dbReference type="ARBA" id="ARBA00048366"/>
    </source>
</evidence>
<dbReference type="Proteomes" id="UP000501451">
    <property type="component" value="Chromosome"/>
</dbReference>
<dbReference type="InterPro" id="IPR006070">
    <property type="entry name" value="Sua5-like_dom"/>
</dbReference>
<reference evidence="13 14" key="1">
    <citation type="journal article" date="2017" name="Int. J. Syst. Evol. Microbiol.">
        <title>Jeotgalibaca porci sp. nov. and Jeotgalibaca arthritidis sp. nov., isolated from pigs, and emended description of the genus Jeotgalibaca.</title>
        <authorList>
            <person name="Zamora L."/>
            <person name="Perez-Sancho M."/>
            <person name="Dominguez L."/>
            <person name="Fernandez-Garayzabal J.F."/>
            <person name="Vela A.I."/>
        </authorList>
    </citation>
    <scope>NUCLEOTIDE SEQUENCE [LARGE SCALE GENOMIC DNA]</scope>
    <source>
        <strain evidence="13 14">CECT 9157</strain>
    </source>
</reference>
<protein>
    <recommendedName>
        <fullName evidence="10">Threonylcarbamoyl-AMP synthase</fullName>
        <shortName evidence="10">TC-AMP synthase</shortName>
        <ecNumber evidence="10">2.7.7.87</ecNumber>
    </recommendedName>
    <alternativeName>
        <fullName evidence="10">L-threonylcarbamoyladenylate synthase</fullName>
    </alternativeName>
</protein>